<keyword evidence="4 7" id="KW-0812">Transmembrane</keyword>
<keyword evidence="2" id="KW-0813">Transport</keyword>
<sequence length="407" mass="43433">MKALFANRVFRIVTFADLLQQLAIWIRNISLLFYVMEQTGSDPVAVSLLNVMEYAPIFLFSFIGGAFADRWNPKRTMIAGDLLSALSIGAILLFVLGGSWQAVFAATVVSAIVSQFSQPSSAVMFKRHVPEELLAPAIGISQGIMSLFIIVGPVVGTLIYSSLGLAYSLAVMIGLFLTAAAVQFSLPPSPRSPERGAVPILEDVKEGFRYIRSHRNLIVIALTFACIGLGSGLIQPLDIYIVTERLQLDKESVQWFYALSGAGMLVGGAAAAILGPKINPRVVIFAGIAFLSFSIIVEALSVWVYLTASMRFMVGVMTAFMQIVLGAIMMKLVEEAYIGRVNGTITPLLMAGTLTGSALAGPLMKSITLVPVYGLSAAIILIAAFASLGMKLEEAAAKVDQSGAHSD</sequence>
<dbReference type="RefSeq" id="WP_042230750.1">
    <property type="nucleotide sequence ID" value="NZ_CP026520.1"/>
</dbReference>
<dbReference type="Pfam" id="PF07690">
    <property type="entry name" value="MFS_1"/>
    <property type="match status" value="1"/>
</dbReference>
<dbReference type="OrthoDB" id="2942684at2"/>
<keyword evidence="5 7" id="KW-1133">Transmembrane helix</keyword>
<evidence type="ECO:0000256" key="2">
    <source>
        <dbReference type="ARBA" id="ARBA00022448"/>
    </source>
</evidence>
<feature type="transmembrane region" description="Helical" evidence="7">
    <location>
        <begin position="312"/>
        <end position="333"/>
    </location>
</feature>
<evidence type="ECO:0000256" key="7">
    <source>
        <dbReference type="SAM" id="Phobius"/>
    </source>
</evidence>
<evidence type="ECO:0000256" key="6">
    <source>
        <dbReference type="ARBA" id="ARBA00023136"/>
    </source>
</evidence>
<feature type="domain" description="Major facilitator superfamily (MFS) profile" evidence="8">
    <location>
        <begin position="216"/>
        <end position="407"/>
    </location>
</feature>
<comment type="subcellular location">
    <subcellularLocation>
        <location evidence="1">Cell membrane</location>
        <topology evidence="1">Multi-pass membrane protein</topology>
    </subcellularLocation>
</comment>
<dbReference type="InterPro" id="IPR036259">
    <property type="entry name" value="MFS_trans_sf"/>
</dbReference>
<dbReference type="PROSITE" id="PS50850">
    <property type="entry name" value="MFS"/>
    <property type="match status" value="1"/>
</dbReference>
<proteinExistence type="predicted"/>
<evidence type="ECO:0000256" key="1">
    <source>
        <dbReference type="ARBA" id="ARBA00004651"/>
    </source>
</evidence>
<feature type="transmembrane region" description="Helical" evidence="7">
    <location>
        <begin position="54"/>
        <end position="71"/>
    </location>
</feature>
<evidence type="ECO:0000256" key="5">
    <source>
        <dbReference type="ARBA" id="ARBA00022989"/>
    </source>
</evidence>
<accession>A0A410WUR4</accession>
<name>A0A410WUR4_9BACL</name>
<dbReference type="KEGG" id="pchi:PC41400_10510"/>
<evidence type="ECO:0000313" key="9">
    <source>
        <dbReference type="EMBL" id="MCY9595215.1"/>
    </source>
</evidence>
<dbReference type="AlphaFoldDB" id="A0A410WUR4"/>
<dbReference type="EMBL" id="CP026520">
    <property type="protein sequence ID" value="QAV18074.1"/>
    <property type="molecule type" value="Genomic_DNA"/>
</dbReference>
<protein>
    <submittedName>
        <fullName evidence="10">MFS transporter</fullName>
    </submittedName>
</protein>
<feature type="transmembrane region" description="Helical" evidence="7">
    <location>
        <begin position="78"/>
        <end position="96"/>
    </location>
</feature>
<dbReference type="PANTHER" id="PTHR43266">
    <property type="entry name" value="MACROLIDE-EFFLUX PROTEIN"/>
    <property type="match status" value="1"/>
</dbReference>
<dbReference type="GO" id="GO:0022857">
    <property type="term" value="F:transmembrane transporter activity"/>
    <property type="evidence" value="ECO:0007669"/>
    <property type="project" value="InterPro"/>
</dbReference>
<feature type="transmembrane region" description="Helical" evidence="7">
    <location>
        <begin position="345"/>
        <end position="364"/>
    </location>
</feature>
<feature type="transmembrane region" description="Helical" evidence="7">
    <location>
        <begin position="217"/>
        <end position="235"/>
    </location>
</feature>
<organism evidence="10 11">
    <name type="scientific">Paenibacillus chitinolyticus</name>
    <dbReference type="NCBI Taxonomy" id="79263"/>
    <lineage>
        <taxon>Bacteria</taxon>
        <taxon>Bacillati</taxon>
        <taxon>Bacillota</taxon>
        <taxon>Bacilli</taxon>
        <taxon>Bacillales</taxon>
        <taxon>Paenibacillaceae</taxon>
        <taxon>Paenibacillus</taxon>
    </lineage>
</organism>
<reference evidence="9 12" key="2">
    <citation type="submission" date="2022-05" db="EMBL/GenBank/DDBJ databases">
        <title>Genome Sequencing of Bee-Associated Microbes.</title>
        <authorList>
            <person name="Dunlap C."/>
        </authorList>
    </citation>
    <scope>NUCLEOTIDE SEQUENCE [LARGE SCALE GENOMIC DNA]</scope>
    <source>
        <strain evidence="9 12">NRRL B-23120</strain>
    </source>
</reference>
<dbReference type="Proteomes" id="UP000288943">
    <property type="component" value="Chromosome"/>
</dbReference>
<keyword evidence="3" id="KW-1003">Cell membrane</keyword>
<evidence type="ECO:0000313" key="11">
    <source>
        <dbReference type="Proteomes" id="UP000288943"/>
    </source>
</evidence>
<evidence type="ECO:0000313" key="12">
    <source>
        <dbReference type="Proteomes" id="UP001527202"/>
    </source>
</evidence>
<evidence type="ECO:0000259" key="8">
    <source>
        <dbReference type="PROSITE" id="PS50850"/>
    </source>
</evidence>
<dbReference type="PANTHER" id="PTHR43266:SF8">
    <property type="entry name" value="MACROLIDE-EFFLUX PROTEIN"/>
    <property type="match status" value="1"/>
</dbReference>
<keyword evidence="12" id="KW-1185">Reference proteome</keyword>
<feature type="transmembrane region" description="Helical" evidence="7">
    <location>
        <begin position="255"/>
        <end position="275"/>
    </location>
</feature>
<evidence type="ECO:0000313" key="10">
    <source>
        <dbReference type="EMBL" id="QAV18074.1"/>
    </source>
</evidence>
<dbReference type="Gene3D" id="1.20.1250.20">
    <property type="entry name" value="MFS general substrate transporter like domains"/>
    <property type="match status" value="1"/>
</dbReference>
<dbReference type="EMBL" id="JAMDMJ010000004">
    <property type="protein sequence ID" value="MCY9595215.1"/>
    <property type="molecule type" value="Genomic_DNA"/>
</dbReference>
<dbReference type="InterPro" id="IPR011701">
    <property type="entry name" value="MFS"/>
</dbReference>
<dbReference type="CDD" id="cd06173">
    <property type="entry name" value="MFS_MefA_like"/>
    <property type="match status" value="1"/>
</dbReference>
<dbReference type="GO" id="GO:0005886">
    <property type="term" value="C:plasma membrane"/>
    <property type="evidence" value="ECO:0007669"/>
    <property type="project" value="UniProtKB-SubCell"/>
</dbReference>
<feature type="transmembrane region" description="Helical" evidence="7">
    <location>
        <begin position="282"/>
        <end position="306"/>
    </location>
</feature>
<dbReference type="SUPFAM" id="SSF103473">
    <property type="entry name" value="MFS general substrate transporter"/>
    <property type="match status" value="1"/>
</dbReference>
<dbReference type="Proteomes" id="UP001527202">
    <property type="component" value="Unassembled WGS sequence"/>
</dbReference>
<feature type="transmembrane region" description="Helical" evidence="7">
    <location>
        <begin position="137"/>
        <end position="159"/>
    </location>
</feature>
<gene>
    <name evidence="9" type="ORF">M5X16_05425</name>
    <name evidence="10" type="ORF">PC41400_10510</name>
</gene>
<dbReference type="GeneID" id="95375236"/>
<feature type="transmembrane region" description="Helical" evidence="7">
    <location>
        <begin position="370"/>
        <end position="388"/>
    </location>
</feature>
<dbReference type="InterPro" id="IPR020846">
    <property type="entry name" value="MFS_dom"/>
</dbReference>
<keyword evidence="6 7" id="KW-0472">Membrane</keyword>
<reference evidence="10 11" key="1">
    <citation type="submission" date="2018-01" db="EMBL/GenBank/DDBJ databases">
        <title>The whole genome sequencing and assembly of Paenibacillus chitinolyticus KCCM 41400 strain.</title>
        <authorList>
            <person name="Kim J.-Y."/>
            <person name="Park M.-K."/>
            <person name="Lee Y.-J."/>
            <person name="Yi H."/>
            <person name="Bahn Y.-S."/>
            <person name="Kim J.F."/>
            <person name="Lee D.-W."/>
        </authorList>
    </citation>
    <scope>NUCLEOTIDE SEQUENCE [LARGE SCALE GENOMIC DNA]</scope>
    <source>
        <strain evidence="10 11">KCCM 41400</strain>
    </source>
</reference>
<feature type="transmembrane region" description="Helical" evidence="7">
    <location>
        <begin position="165"/>
        <end position="186"/>
    </location>
</feature>
<evidence type="ECO:0000256" key="3">
    <source>
        <dbReference type="ARBA" id="ARBA00022475"/>
    </source>
</evidence>
<evidence type="ECO:0000256" key="4">
    <source>
        <dbReference type="ARBA" id="ARBA00022692"/>
    </source>
</evidence>